<evidence type="ECO:0000313" key="3">
    <source>
        <dbReference type="Proteomes" id="UP000532440"/>
    </source>
</evidence>
<proteinExistence type="predicted"/>
<sequence>MKPTGPLAGFRVVDMTAVVLGPLATQVLGDFGADVIKVEGPEGDMVRSGGTSRTRGMGSIFMGANRNKRSLAIDLKTAEGVEALRRLVASADVLVHNMRVAAIERLGFGYEAVRAMNPRIVYCVATGFGQGGPHKDKPAFDDIIQAGCGLVGVSSGVDGTPDYMPTLIADKTVGLALVNAVLAALLHRERTGEGQQVEVPMLETMTAFTLVEHMGGMTFRPPEGAAGYHRILHGGRKPARTKDGYITLLPYTARHWADFFDGAGRSDLGDRYRNLDAHERNAQIHDLYAHLAAIAPERTTAQWMELCERLDIPATPIYALEDLPSHPHLKAVEFFEEVEHPVVGPILQTRPSTLFSATPASIHRPVPTVGQHSEEVLRELGYGEAEIARLTGADLSP</sequence>
<comment type="caution">
    <text evidence="2">The sequence shown here is derived from an EMBL/GenBank/DDBJ whole genome shotgun (WGS) entry which is preliminary data.</text>
</comment>
<dbReference type="PANTHER" id="PTHR48207">
    <property type="entry name" value="SUCCINATE--HYDROXYMETHYLGLUTARATE COA-TRANSFERASE"/>
    <property type="match status" value="1"/>
</dbReference>
<dbReference type="EMBL" id="JACHGB010000001">
    <property type="protein sequence ID" value="MBB5270393.1"/>
    <property type="molecule type" value="Genomic_DNA"/>
</dbReference>
<dbReference type="Pfam" id="PF02515">
    <property type="entry name" value="CoA_transf_3"/>
    <property type="match status" value="1"/>
</dbReference>
<evidence type="ECO:0000256" key="1">
    <source>
        <dbReference type="ARBA" id="ARBA00022679"/>
    </source>
</evidence>
<organism evidence="2 3">
    <name type="scientific">Quisquiliibacterium transsilvanicum</name>
    <dbReference type="NCBI Taxonomy" id="1549638"/>
    <lineage>
        <taxon>Bacteria</taxon>
        <taxon>Pseudomonadati</taxon>
        <taxon>Pseudomonadota</taxon>
        <taxon>Betaproteobacteria</taxon>
        <taxon>Burkholderiales</taxon>
        <taxon>Burkholderiaceae</taxon>
        <taxon>Quisquiliibacterium</taxon>
    </lineage>
</organism>
<dbReference type="Proteomes" id="UP000532440">
    <property type="component" value="Unassembled WGS sequence"/>
</dbReference>
<dbReference type="InterPro" id="IPR023606">
    <property type="entry name" value="CoA-Trfase_III_dom_1_sf"/>
</dbReference>
<keyword evidence="3" id="KW-1185">Reference proteome</keyword>
<accession>A0A7W8HEF0</accession>
<dbReference type="PANTHER" id="PTHR48207:SF4">
    <property type="entry name" value="BLL6097 PROTEIN"/>
    <property type="match status" value="1"/>
</dbReference>
<protein>
    <submittedName>
        <fullName evidence="2">Formyl-CoA transferase</fullName>
        <ecNumber evidence="2">2.8.3.16</ecNumber>
    </submittedName>
</protein>
<dbReference type="InterPro" id="IPR003673">
    <property type="entry name" value="CoA-Trfase_fam_III"/>
</dbReference>
<keyword evidence="1 2" id="KW-0808">Transferase</keyword>
<reference evidence="2 3" key="1">
    <citation type="submission" date="2020-08" db="EMBL/GenBank/DDBJ databases">
        <title>Genomic Encyclopedia of Type Strains, Phase IV (KMG-IV): sequencing the most valuable type-strain genomes for metagenomic binning, comparative biology and taxonomic classification.</title>
        <authorList>
            <person name="Goeker M."/>
        </authorList>
    </citation>
    <scope>NUCLEOTIDE SEQUENCE [LARGE SCALE GENOMIC DNA]</scope>
    <source>
        <strain evidence="2 3">DSM 29781</strain>
    </source>
</reference>
<dbReference type="Gene3D" id="3.30.1540.10">
    <property type="entry name" value="formyl-coa transferase, domain 3"/>
    <property type="match status" value="1"/>
</dbReference>
<dbReference type="InterPro" id="IPR044855">
    <property type="entry name" value="CoA-Trfase_III_dom3_sf"/>
</dbReference>
<name>A0A7W8HEF0_9BURK</name>
<dbReference type="GO" id="GO:0033608">
    <property type="term" value="F:formyl-CoA transferase activity"/>
    <property type="evidence" value="ECO:0007669"/>
    <property type="project" value="UniProtKB-EC"/>
</dbReference>
<gene>
    <name evidence="2" type="ORF">HNQ70_000377</name>
</gene>
<evidence type="ECO:0000313" key="2">
    <source>
        <dbReference type="EMBL" id="MBB5270393.1"/>
    </source>
</evidence>
<dbReference type="Gene3D" id="3.40.50.10540">
    <property type="entry name" value="Crotonobetainyl-coa:carnitine coa-transferase, domain 1"/>
    <property type="match status" value="1"/>
</dbReference>
<dbReference type="EC" id="2.8.3.16" evidence="2"/>
<dbReference type="InterPro" id="IPR050483">
    <property type="entry name" value="CoA-transferase_III_domain"/>
</dbReference>
<dbReference type="SUPFAM" id="SSF89796">
    <property type="entry name" value="CoA-transferase family III (CaiB/BaiF)"/>
    <property type="match status" value="1"/>
</dbReference>
<dbReference type="AlphaFoldDB" id="A0A7W8HEF0"/>